<organism evidence="2 3">
    <name type="scientific">Miscanthus lutarioriparius</name>
    <dbReference type="NCBI Taxonomy" id="422564"/>
    <lineage>
        <taxon>Eukaryota</taxon>
        <taxon>Viridiplantae</taxon>
        <taxon>Streptophyta</taxon>
        <taxon>Embryophyta</taxon>
        <taxon>Tracheophyta</taxon>
        <taxon>Spermatophyta</taxon>
        <taxon>Magnoliopsida</taxon>
        <taxon>Liliopsida</taxon>
        <taxon>Poales</taxon>
        <taxon>Poaceae</taxon>
        <taxon>PACMAD clade</taxon>
        <taxon>Panicoideae</taxon>
        <taxon>Andropogonodae</taxon>
        <taxon>Andropogoneae</taxon>
        <taxon>Saccharinae</taxon>
        <taxon>Miscanthus</taxon>
    </lineage>
</organism>
<dbReference type="PANTHER" id="PTHR36480:SF3">
    <property type="entry name" value="OS06G0118900 PROTEIN"/>
    <property type="match status" value="1"/>
</dbReference>
<reference evidence="2" key="1">
    <citation type="submission" date="2020-10" db="EMBL/GenBank/DDBJ databases">
        <authorList>
            <person name="Han B."/>
            <person name="Lu T."/>
            <person name="Zhao Q."/>
            <person name="Huang X."/>
            <person name="Zhao Y."/>
        </authorList>
    </citation>
    <scope>NUCLEOTIDE SEQUENCE</scope>
</reference>
<keyword evidence="1" id="KW-0812">Transmembrane</keyword>
<keyword evidence="1" id="KW-0472">Membrane</keyword>
<name>A0A811S9E5_9POAL</name>
<sequence length="185" mass="19832">MAMAPPSSGGLETKHFILAALAATLVAATVVTVVSVVLSPAHLSFSVTDARNDFTSDPARLFLTLAAHNPSRRAAVRYQSIFVDVSNSSGVWGLNWMRANVSADLPLHQPRRSERKVNATVSMVGLAGEEFTGNRTCHSFSVTVTAVARFKVGVAWTRLYDIKVYCGNVDFFGNASTRADCQPAA</sequence>
<proteinExistence type="predicted"/>
<evidence type="ECO:0000313" key="3">
    <source>
        <dbReference type="Proteomes" id="UP000604825"/>
    </source>
</evidence>
<evidence type="ECO:0008006" key="4">
    <source>
        <dbReference type="Google" id="ProtNLM"/>
    </source>
</evidence>
<accession>A0A811S9E5</accession>
<dbReference type="AlphaFoldDB" id="A0A811S9E5"/>
<keyword evidence="1" id="KW-1133">Transmembrane helix</keyword>
<feature type="transmembrane region" description="Helical" evidence="1">
    <location>
        <begin position="16"/>
        <end position="38"/>
    </location>
</feature>
<dbReference type="PANTHER" id="PTHR36480">
    <property type="entry name" value="OS06G0118900 PROTEIN-RELATED"/>
    <property type="match status" value="1"/>
</dbReference>
<gene>
    <name evidence="2" type="ORF">NCGR_LOCUS62031</name>
</gene>
<dbReference type="Proteomes" id="UP000604825">
    <property type="component" value="Unassembled WGS sequence"/>
</dbReference>
<keyword evidence="3" id="KW-1185">Reference proteome</keyword>
<protein>
    <recommendedName>
        <fullName evidence="4">Late embryogenesis abundant protein LEA-2 subgroup domain-containing protein</fullName>
    </recommendedName>
</protein>
<evidence type="ECO:0000313" key="2">
    <source>
        <dbReference type="EMBL" id="CAD6337933.1"/>
    </source>
</evidence>
<dbReference type="OrthoDB" id="677015at2759"/>
<dbReference type="EMBL" id="CAJGYO010000018">
    <property type="protein sequence ID" value="CAD6337933.1"/>
    <property type="molecule type" value="Genomic_DNA"/>
</dbReference>
<comment type="caution">
    <text evidence="2">The sequence shown here is derived from an EMBL/GenBank/DDBJ whole genome shotgun (WGS) entry which is preliminary data.</text>
</comment>
<evidence type="ECO:0000256" key="1">
    <source>
        <dbReference type="SAM" id="Phobius"/>
    </source>
</evidence>